<name>A0ABW9RNL0_9BACT</name>
<organism evidence="2 3">
    <name type="scientific">Fulvivirga kasyanovii</name>
    <dbReference type="NCBI Taxonomy" id="396812"/>
    <lineage>
        <taxon>Bacteria</taxon>
        <taxon>Pseudomonadati</taxon>
        <taxon>Bacteroidota</taxon>
        <taxon>Cytophagia</taxon>
        <taxon>Cytophagales</taxon>
        <taxon>Fulvivirgaceae</taxon>
        <taxon>Fulvivirga</taxon>
    </lineage>
</organism>
<comment type="caution">
    <text evidence="2">The sequence shown here is derived from an EMBL/GenBank/DDBJ whole genome shotgun (WGS) entry which is preliminary data.</text>
</comment>
<evidence type="ECO:0000313" key="3">
    <source>
        <dbReference type="Proteomes" id="UP000798808"/>
    </source>
</evidence>
<gene>
    <name evidence="2" type="ORF">E1163_11180</name>
</gene>
<reference evidence="2 3" key="1">
    <citation type="submission" date="2019-02" db="EMBL/GenBank/DDBJ databases">
        <authorList>
            <person name="Goldberg S.R."/>
            <person name="Haltli B.A."/>
            <person name="Correa H."/>
            <person name="Russell K.G."/>
        </authorList>
    </citation>
    <scope>NUCLEOTIDE SEQUENCE [LARGE SCALE GENOMIC DNA]</scope>
    <source>
        <strain evidence="2 3">JCM 16186</strain>
    </source>
</reference>
<evidence type="ECO:0000256" key="1">
    <source>
        <dbReference type="SAM" id="SignalP"/>
    </source>
</evidence>
<feature type="chain" id="PRO_5046756718" evidence="1">
    <location>
        <begin position="20"/>
        <end position="264"/>
    </location>
</feature>
<dbReference type="EMBL" id="SMLW01000520">
    <property type="protein sequence ID" value="MTI25506.1"/>
    <property type="molecule type" value="Genomic_DNA"/>
</dbReference>
<dbReference type="RefSeq" id="WP_155171674.1">
    <property type="nucleotide sequence ID" value="NZ_BAAAFL010000021.1"/>
</dbReference>
<evidence type="ECO:0000313" key="2">
    <source>
        <dbReference type="EMBL" id="MTI25506.1"/>
    </source>
</evidence>
<accession>A0ABW9RNL0</accession>
<feature type="signal peptide" evidence="1">
    <location>
        <begin position="1"/>
        <end position="19"/>
    </location>
</feature>
<keyword evidence="1" id="KW-0732">Signal</keyword>
<sequence length="264" mass="30277">MKKSVFVLALIFTTLNVSAQILKVDKGSIDSDSSNYFMGNINFNFNLNNRSATAEKEITFTGLEANADIVYVAEKHAYILINKINYFKSTGGPLISTGYAHFRVNFLRKRIMSYELFSQIQYDDGRMMPLRFLQGGGLKFRLSSTEKSKIYLGIGGMYEEEHWKSVTEEDVIIEKELWKTSDYINGKFNFNDHVSFDVILYYQGGYDGESEVFRNRFSGDAVLSMQLTDKLSFLTSFSAQYEDKPIIPINNFVYSLTNGLKWSF</sequence>
<protein>
    <submittedName>
        <fullName evidence="2">DUF481 domain-containing protein</fullName>
    </submittedName>
</protein>
<proteinExistence type="predicted"/>
<dbReference type="Proteomes" id="UP000798808">
    <property type="component" value="Unassembled WGS sequence"/>
</dbReference>
<keyword evidence="3" id="KW-1185">Reference proteome</keyword>